<accession>A0A1C9I101</accession>
<name>A0A1C9I101_RHILT</name>
<protein>
    <submittedName>
        <fullName evidence="1">Uncharacterized protein</fullName>
    </submittedName>
</protein>
<evidence type="ECO:0000313" key="1">
    <source>
        <dbReference type="EMBL" id="AOO92627.1"/>
    </source>
</evidence>
<reference evidence="1" key="1">
    <citation type="journal article" date="2015" name="BMC Genomics">
        <title>Transcriptome profiling of a Rhizobium leguminosarum bv. trifolii rosR mutant reveals the role of the transcriptional regulator RosR in motility, synthesis of cell-surface components, and other cellular processes.</title>
        <authorList>
            <person name="Rachwal K."/>
            <person name="Matczynska E."/>
            <person name="Janczarek M."/>
        </authorList>
    </citation>
    <scope>NUCLEOTIDE SEQUENCE</scope>
    <source>
        <strain evidence="1">Rt24.2</strain>
    </source>
</reference>
<dbReference type="RefSeq" id="WP_141678192.1">
    <property type="nucleotide sequence ID" value="NZ_MAMO01000149.1"/>
</dbReference>
<dbReference type="AlphaFoldDB" id="A0A1C9I101"/>
<proteinExistence type="predicted"/>
<organism evidence="1">
    <name type="scientific">Rhizobium leguminosarum bv. trifolii</name>
    <dbReference type="NCBI Taxonomy" id="386"/>
    <lineage>
        <taxon>Bacteria</taxon>
        <taxon>Pseudomonadati</taxon>
        <taxon>Pseudomonadota</taxon>
        <taxon>Alphaproteobacteria</taxon>
        <taxon>Hyphomicrobiales</taxon>
        <taxon>Rhizobiaceae</taxon>
        <taxon>Rhizobium/Agrobacterium group</taxon>
        <taxon>Rhizobium</taxon>
    </lineage>
</organism>
<dbReference type="EMBL" id="KX490263">
    <property type="protein sequence ID" value="AOO92627.1"/>
    <property type="molecule type" value="Genomic_DNA"/>
</dbReference>
<sequence length="302" mass="28773">MSFLVNSYRYLSGSVGAATGASSGVATSAAVGASEAASIASAAGGSTSEAVAELPGAAVGSSTGTSTAQAVGASSVDATADAAGVATVSGVGHSTSAANASVNGSGSATAVGTGISPADGSSAGVGAASGVGSSVSLSWQVNASATLTINGTGFGSTTIRQRIASAQISNAGGTKVRVTLKAGSTGGFTCDAAYIGHKAASGDDYDFESTPTQLTFSGGSASGTAATGASIVTDEINFTVQSGKDLIISVHFTTSGVVSRATSGATGWQCYRKSASDAATVNATGYTTIDQADCVTKVESYV</sequence>
<reference evidence="1" key="2">
    <citation type="journal article" date="2016" name="Front. Microbiol.">
        <title>The Regulatory Protein RosR Affects Rhizobium leguminosarum bv. trifolii Protein Profiles, Cell Surface Properties, and Symbiosis with Clover.</title>
        <authorList>
            <person name="Rachwal K."/>
            <person name="Boguszewska A."/>
            <person name="Kopcinska J."/>
            <person name="Karas M."/>
            <person name="Tchorzewski M."/>
            <person name="Janczarek M."/>
        </authorList>
    </citation>
    <scope>NUCLEOTIDE SEQUENCE</scope>
    <source>
        <strain evidence="1">Rt24.2</strain>
    </source>
</reference>